<organism evidence="1 2">
    <name type="scientific">Naganishia adeliensis</name>
    <dbReference type="NCBI Taxonomy" id="92952"/>
    <lineage>
        <taxon>Eukaryota</taxon>
        <taxon>Fungi</taxon>
        <taxon>Dikarya</taxon>
        <taxon>Basidiomycota</taxon>
        <taxon>Agaricomycotina</taxon>
        <taxon>Tremellomycetes</taxon>
        <taxon>Filobasidiales</taxon>
        <taxon>Filobasidiaceae</taxon>
        <taxon>Naganishia</taxon>
    </lineage>
</organism>
<comment type="caution">
    <text evidence="1">The sequence shown here is derived from an EMBL/GenBank/DDBJ whole genome shotgun (WGS) entry which is preliminary data.</text>
</comment>
<gene>
    <name evidence="1" type="ORF">QFC20_003095</name>
</gene>
<dbReference type="Proteomes" id="UP001230649">
    <property type="component" value="Unassembled WGS sequence"/>
</dbReference>
<sequence length="92" mass="9469">MSDMGRQSLGDKAGAALKPDSQNKSPPSYLEQGTDMLKGKADSAGSTAQPESQKSFGQQAGDAVSGNQNQNSESLMDKATNALGANTNSHPQ</sequence>
<protein>
    <submittedName>
        <fullName evidence="1">Uncharacterized protein</fullName>
    </submittedName>
</protein>
<evidence type="ECO:0000313" key="1">
    <source>
        <dbReference type="EMBL" id="KAJ9110021.1"/>
    </source>
</evidence>
<keyword evidence="2" id="KW-1185">Reference proteome</keyword>
<reference evidence="1" key="1">
    <citation type="submission" date="2023-04" db="EMBL/GenBank/DDBJ databases">
        <title>Draft Genome sequencing of Naganishia species isolated from polar environments using Oxford Nanopore Technology.</title>
        <authorList>
            <person name="Leo P."/>
            <person name="Venkateswaran K."/>
        </authorList>
    </citation>
    <scope>NUCLEOTIDE SEQUENCE</scope>
    <source>
        <strain evidence="1">MNA-CCFEE 5262</strain>
    </source>
</reference>
<accession>A0ACC2WGS1</accession>
<dbReference type="EMBL" id="JASBWS010000026">
    <property type="protein sequence ID" value="KAJ9110021.1"/>
    <property type="molecule type" value="Genomic_DNA"/>
</dbReference>
<name>A0ACC2WGS1_9TREE</name>
<evidence type="ECO:0000313" key="2">
    <source>
        <dbReference type="Proteomes" id="UP001230649"/>
    </source>
</evidence>
<proteinExistence type="predicted"/>